<dbReference type="Pfam" id="PF00581">
    <property type="entry name" value="Rhodanese"/>
    <property type="match status" value="1"/>
</dbReference>
<evidence type="ECO:0000313" key="3">
    <source>
        <dbReference type="Proteomes" id="UP000197068"/>
    </source>
</evidence>
<evidence type="ECO:0000313" key="2">
    <source>
        <dbReference type="EMBL" id="GAW97117.1"/>
    </source>
</evidence>
<dbReference type="Gene3D" id="3.40.250.10">
    <property type="entry name" value="Rhodanese-like domain"/>
    <property type="match status" value="1"/>
</dbReference>
<name>A0ABQ0MXZ8_9GAMM</name>
<feature type="domain" description="Rhodanese" evidence="1">
    <location>
        <begin position="28"/>
        <end position="128"/>
    </location>
</feature>
<dbReference type="PANTHER" id="PTHR44086:SF10">
    <property type="entry name" value="THIOSULFATE SULFURTRANSFERASE_RHODANESE-LIKE DOMAIN-CONTAINING PROTEIN 3"/>
    <property type="match status" value="1"/>
</dbReference>
<dbReference type="PANTHER" id="PTHR44086">
    <property type="entry name" value="THIOSULFATE SULFURTRANSFERASE RDL2, MITOCHONDRIAL-RELATED"/>
    <property type="match status" value="1"/>
</dbReference>
<dbReference type="SUPFAM" id="SSF52821">
    <property type="entry name" value="Rhodanese/Cell cycle control phosphatase"/>
    <property type="match status" value="1"/>
</dbReference>
<keyword evidence="3" id="KW-1185">Reference proteome</keyword>
<dbReference type="PROSITE" id="PS50206">
    <property type="entry name" value="RHODANESE_3"/>
    <property type="match status" value="1"/>
</dbReference>
<evidence type="ECO:0000259" key="1">
    <source>
        <dbReference type="PROSITE" id="PS50206"/>
    </source>
</evidence>
<dbReference type="RefSeq" id="WP_057181425.1">
    <property type="nucleotide sequence ID" value="NZ_BDQM01000025.1"/>
</dbReference>
<protein>
    <submittedName>
        <fullName evidence="2">Rhodanese</fullName>
    </submittedName>
</protein>
<comment type="caution">
    <text evidence="2">The sequence shown here is derived from an EMBL/GenBank/DDBJ whole genome shotgun (WGS) entry which is preliminary data.</text>
</comment>
<proteinExistence type="predicted"/>
<accession>A0ABQ0MXZ8</accession>
<dbReference type="EMBL" id="BDQM01000025">
    <property type="protein sequence ID" value="GAW97117.1"/>
    <property type="molecule type" value="Genomic_DNA"/>
</dbReference>
<dbReference type="InterPro" id="IPR036873">
    <property type="entry name" value="Rhodanese-like_dom_sf"/>
</dbReference>
<dbReference type="SMART" id="SM00450">
    <property type="entry name" value="RHOD"/>
    <property type="match status" value="1"/>
</dbReference>
<dbReference type="Proteomes" id="UP000197068">
    <property type="component" value="Unassembled WGS sequence"/>
</dbReference>
<dbReference type="InterPro" id="IPR001763">
    <property type="entry name" value="Rhodanese-like_dom"/>
</dbReference>
<reference evidence="2 3" key="1">
    <citation type="submission" date="2017-06" db="EMBL/GenBank/DDBJ databases">
        <title>Whole Genome Sequences of Colwellia marinimaniae MTCD1.</title>
        <authorList>
            <person name="Kusumoto H."/>
            <person name="Inoue M."/>
            <person name="Tanikawa K."/>
            <person name="Maeji H."/>
            <person name="Cameron J.H."/>
            <person name="Bartlett D.H."/>
        </authorList>
    </citation>
    <scope>NUCLEOTIDE SEQUENCE [LARGE SCALE GENOMIC DNA]</scope>
    <source>
        <strain evidence="2 3">MTCD1</strain>
    </source>
</reference>
<gene>
    <name evidence="2" type="ORF">MTCD1_02743</name>
</gene>
<sequence length="128" mass="14242">MLINVKELVRLAKKEIMEITCEGLYQQLPTQPLIIDLREAVELENGLLPGAVHIPRGVLEMRITSLVRVADTKEPLLTLAQQNIYLYCQSGARSALAAQSLAKMGFDKVYSLTGGASEWRNKDLPFSQ</sequence>
<organism evidence="2 3">
    <name type="scientific">Colwellia marinimaniae</name>
    <dbReference type="NCBI Taxonomy" id="1513592"/>
    <lineage>
        <taxon>Bacteria</taxon>
        <taxon>Pseudomonadati</taxon>
        <taxon>Pseudomonadota</taxon>
        <taxon>Gammaproteobacteria</taxon>
        <taxon>Alteromonadales</taxon>
        <taxon>Colwelliaceae</taxon>
        <taxon>Colwellia</taxon>
    </lineage>
</organism>